<dbReference type="RefSeq" id="WP_269333711.1">
    <property type="nucleotide sequence ID" value="NZ_JAMZFT010000004.1"/>
</dbReference>
<protein>
    <submittedName>
        <fullName evidence="7">IclR family transcriptional regulator</fullName>
    </submittedName>
</protein>
<feature type="domain" description="HTH iclR-type" evidence="5">
    <location>
        <begin position="24"/>
        <end position="86"/>
    </location>
</feature>
<keyword evidence="2" id="KW-0238">DNA-binding</keyword>
<dbReference type="EMBL" id="JAMZFT010000004">
    <property type="protein sequence ID" value="MCP1337746.1"/>
    <property type="molecule type" value="Genomic_DNA"/>
</dbReference>
<dbReference type="Pfam" id="PF01614">
    <property type="entry name" value="IclR_C"/>
    <property type="match status" value="1"/>
</dbReference>
<dbReference type="SUPFAM" id="SSF55781">
    <property type="entry name" value="GAF domain-like"/>
    <property type="match status" value="1"/>
</dbReference>
<dbReference type="GO" id="GO:0045892">
    <property type="term" value="P:negative regulation of DNA-templated transcription"/>
    <property type="evidence" value="ECO:0007669"/>
    <property type="project" value="TreeGrafter"/>
</dbReference>
<evidence type="ECO:0000259" key="5">
    <source>
        <dbReference type="PROSITE" id="PS51077"/>
    </source>
</evidence>
<dbReference type="PANTHER" id="PTHR30136">
    <property type="entry name" value="HELIX-TURN-HELIX TRANSCRIPTIONAL REGULATOR, ICLR FAMILY"/>
    <property type="match status" value="1"/>
</dbReference>
<dbReference type="InterPro" id="IPR005471">
    <property type="entry name" value="Tscrpt_reg_IclR_N"/>
</dbReference>
<accession>A0A9J6PNT2</accession>
<feature type="region of interest" description="Disordered" evidence="4">
    <location>
        <begin position="1"/>
        <end position="20"/>
    </location>
</feature>
<proteinExistence type="predicted"/>
<dbReference type="GO" id="GO:0003700">
    <property type="term" value="F:DNA-binding transcription factor activity"/>
    <property type="evidence" value="ECO:0007669"/>
    <property type="project" value="TreeGrafter"/>
</dbReference>
<dbReference type="Gene3D" id="3.30.450.40">
    <property type="match status" value="1"/>
</dbReference>
<dbReference type="Gene3D" id="1.10.10.10">
    <property type="entry name" value="Winged helix-like DNA-binding domain superfamily/Winged helix DNA-binding domain"/>
    <property type="match status" value="1"/>
</dbReference>
<dbReference type="InterPro" id="IPR036390">
    <property type="entry name" value="WH_DNA-bd_sf"/>
</dbReference>
<evidence type="ECO:0000256" key="3">
    <source>
        <dbReference type="ARBA" id="ARBA00023163"/>
    </source>
</evidence>
<dbReference type="SMART" id="SM00346">
    <property type="entry name" value="HTH_ICLR"/>
    <property type="match status" value="1"/>
</dbReference>
<dbReference type="InterPro" id="IPR014757">
    <property type="entry name" value="Tscrpt_reg_IclR_C"/>
</dbReference>
<dbReference type="InterPro" id="IPR029016">
    <property type="entry name" value="GAF-like_dom_sf"/>
</dbReference>
<dbReference type="PANTHER" id="PTHR30136:SF24">
    <property type="entry name" value="HTH-TYPE TRANSCRIPTIONAL REPRESSOR ALLR"/>
    <property type="match status" value="1"/>
</dbReference>
<dbReference type="InterPro" id="IPR050707">
    <property type="entry name" value="HTH_MetabolicPath_Reg"/>
</dbReference>
<keyword evidence="3" id="KW-0804">Transcription</keyword>
<evidence type="ECO:0000256" key="1">
    <source>
        <dbReference type="ARBA" id="ARBA00023015"/>
    </source>
</evidence>
<dbReference type="AlphaFoldDB" id="A0A9J6PNT2"/>
<dbReference type="Pfam" id="PF09339">
    <property type="entry name" value="HTH_IclR"/>
    <property type="match status" value="1"/>
</dbReference>
<organism evidence="7 8">
    <name type="scientific">Futiania mangrovi</name>
    <dbReference type="NCBI Taxonomy" id="2959716"/>
    <lineage>
        <taxon>Bacteria</taxon>
        <taxon>Pseudomonadati</taxon>
        <taxon>Pseudomonadota</taxon>
        <taxon>Alphaproteobacteria</taxon>
        <taxon>Futianiales</taxon>
        <taxon>Futianiaceae</taxon>
        <taxon>Futiania</taxon>
    </lineage>
</organism>
<name>A0A9J6PNT2_9PROT</name>
<evidence type="ECO:0000313" key="7">
    <source>
        <dbReference type="EMBL" id="MCP1337746.1"/>
    </source>
</evidence>
<keyword evidence="8" id="KW-1185">Reference proteome</keyword>
<dbReference type="PROSITE" id="PS51077">
    <property type="entry name" value="HTH_ICLR"/>
    <property type="match status" value="1"/>
</dbReference>
<evidence type="ECO:0000259" key="6">
    <source>
        <dbReference type="PROSITE" id="PS51078"/>
    </source>
</evidence>
<comment type="caution">
    <text evidence="7">The sequence shown here is derived from an EMBL/GenBank/DDBJ whole genome shotgun (WGS) entry which is preliminary data.</text>
</comment>
<dbReference type="InterPro" id="IPR036388">
    <property type="entry name" value="WH-like_DNA-bd_sf"/>
</dbReference>
<feature type="domain" description="IclR-ED" evidence="6">
    <location>
        <begin position="87"/>
        <end position="268"/>
    </location>
</feature>
<dbReference type="SUPFAM" id="SSF46785">
    <property type="entry name" value="Winged helix' DNA-binding domain"/>
    <property type="match status" value="1"/>
</dbReference>
<dbReference type="Proteomes" id="UP001055804">
    <property type="component" value="Unassembled WGS sequence"/>
</dbReference>
<dbReference type="GO" id="GO:0003677">
    <property type="term" value="F:DNA binding"/>
    <property type="evidence" value="ECO:0007669"/>
    <property type="project" value="UniProtKB-KW"/>
</dbReference>
<keyword evidence="1" id="KW-0805">Transcription regulation</keyword>
<evidence type="ECO:0000256" key="4">
    <source>
        <dbReference type="SAM" id="MobiDB-lite"/>
    </source>
</evidence>
<evidence type="ECO:0000313" key="8">
    <source>
        <dbReference type="Proteomes" id="UP001055804"/>
    </source>
</evidence>
<evidence type="ECO:0000256" key="2">
    <source>
        <dbReference type="ARBA" id="ARBA00023125"/>
    </source>
</evidence>
<reference evidence="7" key="1">
    <citation type="submission" date="2022-06" db="EMBL/GenBank/DDBJ databases">
        <title>Isolation and Genomics of Futiania mangrovii gen. nov., sp. nov., a Rare and Metabolically-versatile member in the Class Alphaproteobacteria.</title>
        <authorList>
            <person name="Liu L."/>
            <person name="Huang W.-C."/>
            <person name="Pan J."/>
            <person name="Li J."/>
            <person name="Huang Y."/>
            <person name="Du H."/>
            <person name="Liu Y."/>
            <person name="Li M."/>
        </authorList>
    </citation>
    <scope>NUCLEOTIDE SEQUENCE</scope>
    <source>
        <strain evidence="7">FT118</strain>
    </source>
</reference>
<sequence>MSPVADAWPAGAGTGEAQPGTRSVGAVVQAVCILRHLAAQEAPSGVTAVARATGLNTSTCFNILRTLAAEGLVVFDGEAKTYRLGFGILELSTSLLGASPVDLIRPELERLAHGRPVVVCLWHVTGNDRVVLADRVCDPRTMVRVEMAPDIRLPSFAAAVGRCVAAAWKLPDAELRRRFDGLRWQNPPAFEDYLADVRRAEMEGYALDLGQMFVGLDTAAAVIADHRGHPRFGMSAISIHGQMPRADLDALGAELRDVARRIGAALFPR</sequence>
<dbReference type="PROSITE" id="PS51078">
    <property type="entry name" value="ICLR_ED"/>
    <property type="match status" value="1"/>
</dbReference>
<gene>
    <name evidence="7" type="ORF">NJQ99_15090</name>
</gene>